<evidence type="ECO:0000313" key="1">
    <source>
        <dbReference type="EMBL" id="QSR86107.1"/>
    </source>
</evidence>
<name>A0ABX7PT17_9BACT</name>
<reference evidence="1 2" key="1">
    <citation type="submission" date="2020-12" db="EMBL/GenBank/DDBJ databases">
        <authorList>
            <person name="Awala S.I."/>
            <person name="Gwak J.-H."/>
            <person name="Kim S.-J."/>
            <person name="Rhee S.-K."/>
        </authorList>
    </citation>
    <scope>NUCLEOTIDE SEQUENCE [LARGE SCALE GENOMIC DNA]</scope>
    <source>
        <strain evidence="1 2">IT5</strain>
    </source>
</reference>
<dbReference type="Proteomes" id="UP000663088">
    <property type="component" value="Chromosome"/>
</dbReference>
<proteinExistence type="predicted"/>
<sequence>MDRIFCPIHTTSSQLLIFHRNVRLGYPIARSCQEPCLAAVFTVSLYMRREESETHTVGLALQRFIFFKEKRKVLESKLCLFGSLAVQTL</sequence>
<accession>A0ABX7PT17</accession>
<organism evidence="1 2">
    <name type="scientific">Candidatus Methylacidiphilum infernorum</name>
    <dbReference type="NCBI Taxonomy" id="511746"/>
    <lineage>
        <taxon>Bacteria</taxon>
        <taxon>Pseudomonadati</taxon>
        <taxon>Verrucomicrobiota</taxon>
        <taxon>Methylacidiphilae</taxon>
        <taxon>Methylacidiphilales</taxon>
        <taxon>Methylacidiphilaceae</taxon>
        <taxon>Methylacidiphilum (ex Ratnadevi et al. 2023)</taxon>
    </lineage>
</organism>
<evidence type="ECO:0000313" key="2">
    <source>
        <dbReference type="Proteomes" id="UP000663088"/>
    </source>
</evidence>
<protein>
    <submittedName>
        <fullName evidence="1">Uncharacterized protein</fullName>
    </submittedName>
</protein>
<dbReference type="EMBL" id="CP065956">
    <property type="protein sequence ID" value="QSR86107.1"/>
    <property type="molecule type" value="Genomic_DNA"/>
</dbReference>
<gene>
    <name evidence="1" type="ORF">EM20IM_06225</name>
</gene>
<keyword evidence="2" id="KW-1185">Reference proteome</keyword>
<dbReference type="RefSeq" id="WP_206844389.1">
    <property type="nucleotide sequence ID" value="NZ_CP065956.1"/>
</dbReference>